<organism evidence="2 3">
    <name type="scientific">Novymonas esmeraldas</name>
    <dbReference type="NCBI Taxonomy" id="1808958"/>
    <lineage>
        <taxon>Eukaryota</taxon>
        <taxon>Discoba</taxon>
        <taxon>Euglenozoa</taxon>
        <taxon>Kinetoplastea</taxon>
        <taxon>Metakinetoplastina</taxon>
        <taxon>Trypanosomatida</taxon>
        <taxon>Trypanosomatidae</taxon>
        <taxon>Novymonas</taxon>
    </lineage>
</organism>
<evidence type="ECO:0000313" key="3">
    <source>
        <dbReference type="Proteomes" id="UP001430356"/>
    </source>
</evidence>
<gene>
    <name evidence="2" type="ORF">NESM_000491200</name>
</gene>
<feature type="compositionally biased region" description="Low complexity" evidence="1">
    <location>
        <begin position="369"/>
        <end position="386"/>
    </location>
</feature>
<dbReference type="AlphaFoldDB" id="A0AAW0ENM2"/>
<feature type="region of interest" description="Disordered" evidence="1">
    <location>
        <begin position="358"/>
        <end position="389"/>
    </location>
</feature>
<dbReference type="Proteomes" id="UP001430356">
    <property type="component" value="Unassembled WGS sequence"/>
</dbReference>
<evidence type="ECO:0000313" key="2">
    <source>
        <dbReference type="EMBL" id="KAK7195623.1"/>
    </source>
</evidence>
<keyword evidence="3" id="KW-1185">Reference proteome</keyword>
<protein>
    <submittedName>
        <fullName evidence="2">Uncharacterized protein</fullName>
    </submittedName>
</protein>
<feature type="region of interest" description="Disordered" evidence="1">
    <location>
        <begin position="165"/>
        <end position="210"/>
    </location>
</feature>
<feature type="region of interest" description="Disordered" evidence="1">
    <location>
        <begin position="241"/>
        <end position="265"/>
    </location>
</feature>
<feature type="region of interest" description="Disordered" evidence="1">
    <location>
        <begin position="466"/>
        <end position="576"/>
    </location>
</feature>
<proteinExistence type="predicted"/>
<reference evidence="2 3" key="1">
    <citation type="journal article" date="2021" name="MBio">
        <title>A New Model Trypanosomatid, Novymonas esmeraldas: Genomic Perception of Its 'Candidatus Pandoraea novymonadis' Endosymbiont.</title>
        <authorList>
            <person name="Zakharova A."/>
            <person name="Saura A."/>
            <person name="Butenko A."/>
            <person name="Podesvova L."/>
            <person name="Warmusova S."/>
            <person name="Kostygov A.Y."/>
            <person name="Nenarokova A."/>
            <person name="Lukes J."/>
            <person name="Opperdoes F.R."/>
            <person name="Yurchenko V."/>
        </authorList>
    </citation>
    <scope>NUCLEOTIDE SEQUENCE [LARGE SCALE GENOMIC DNA]</scope>
    <source>
        <strain evidence="2 3">E262AT.01</strain>
    </source>
</reference>
<feature type="region of interest" description="Disordered" evidence="1">
    <location>
        <begin position="130"/>
        <end position="150"/>
    </location>
</feature>
<sequence length="637" mass="66074">MSTSRKRYRPLDAAEERAITASQRLQLLPLEDEQSYCFSWPEAPLTQWLQEDVPYTSLYQLCTSTASGGSGGGVSSHNVSAAPHGGGASAVTVHHSTKGANALPVFSPAVRRDTRGVEVPPVFLLDDGAPAPRHGRVLKVSSGPRSGSDVQGLLRGVQEAMATVRRSAASAAAPPPSSPSSSSTAAHANGATRAVPHPLAPPRPQSVTEDSILSLSTTQLEDVVAAGVPALHTSAIAEEDTLRPPTDCATPSASNGCPAAEAPRRHPQMTALARYDVEQEVVGLEWRTWSQSQRTAAALQRLLSLEAAVPFEGSGHARRDAWRAVVHRLWLRWRQQGATLQPTPAFAADRPLAPAPLLDSTLPGGSAAGRGLSSSNNISNSNSSSSGGAQHLPWGAPLLAGAYLCGTSNDYFMSLPPASSTGTAGAAGGGVGGAGSASLWPTLSRRRGAYGFLRWKVELYDAQMPRTTPGAVDDEEDDGGGGGGGDEAVGSAETTRGGGARHGSAALSHEPDAGAAGGGAHRYSKGPLGEVVATEEARVPPPRRRARRGGGGEADDDARDRQSNSTARRSASAVPGHAAISGAMSAARIKALLQTTVLTRPLTELEMDDDATTVMGRLACPDLRRDTAAWRVWLSKV</sequence>
<feature type="compositionally biased region" description="Low complexity" evidence="1">
    <location>
        <begin position="179"/>
        <end position="188"/>
    </location>
</feature>
<dbReference type="EMBL" id="JAECZO010000058">
    <property type="protein sequence ID" value="KAK7195623.1"/>
    <property type="molecule type" value="Genomic_DNA"/>
</dbReference>
<comment type="caution">
    <text evidence="2">The sequence shown here is derived from an EMBL/GenBank/DDBJ whole genome shotgun (WGS) entry which is preliminary data.</text>
</comment>
<evidence type="ECO:0000256" key="1">
    <source>
        <dbReference type="SAM" id="MobiDB-lite"/>
    </source>
</evidence>
<name>A0AAW0ENM2_9TRYP</name>
<feature type="region of interest" description="Disordered" evidence="1">
    <location>
        <begin position="69"/>
        <end position="91"/>
    </location>
</feature>
<accession>A0AAW0ENM2</accession>